<accession>A0ABR6NDL9</accession>
<sequence length="224" mass="23551">MMTAPDPHVARLRKLDACAVSDTLDKLGLAGCVTGLRSASPGRRIAGRVHTVKLKAGNAPADRPPVHLGAAAIDASGPDDVIVVEQRTGIDAGCWGGILSRGAQHKGVAGVICEGLARDVDEAREIGFPVFCRGYTARTARNRVYEDATDVPVTVGDFTVEPGFYVICDSSAAVFIAPADIARVLDAAEDIVRREGEMTRRLATGESASAVLGANYEYMLKGDD</sequence>
<evidence type="ECO:0000256" key="4">
    <source>
        <dbReference type="ARBA" id="ARBA00030169"/>
    </source>
</evidence>
<evidence type="ECO:0000256" key="1">
    <source>
        <dbReference type="ARBA" id="ARBA00001968"/>
    </source>
</evidence>
<comment type="cofactor">
    <cofactor evidence="1">
        <name>a divalent metal cation</name>
        <dbReference type="ChEBI" id="CHEBI:60240"/>
    </cofactor>
</comment>
<evidence type="ECO:0000256" key="3">
    <source>
        <dbReference type="ARBA" id="ARBA00029596"/>
    </source>
</evidence>
<dbReference type="InterPro" id="IPR036704">
    <property type="entry name" value="RraA/RraA-like_sf"/>
</dbReference>
<gene>
    <name evidence="5" type="ORF">HNP60_000746</name>
</gene>
<evidence type="ECO:0000313" key="5">
    <source>
        <dbReference type="EMBL" id="MBB5984772.1"/>
    </source>
</evidence>
<reference evidence="5 6" key="1">
    <citation type="submission" date="2020-08" db="EMBL/GenBank/DDBJ databases">
        <title>Exploring microbial biodiversity for novel pathways involved in the catabolism of aromatic compounds derived from lignin.</title>
        <authorList>
            <person name="Elkins J."/>
        </authorList>
    </citation>
    <scope>NUCLEOTIDE SEQUENCE [LARGE SCALE GENOMIC DNA]</scope>
    <source>
        <strain evidence="5 6">B1D3A</strain>
    </source>
</reference>
<name>A0ABR6NDL9_9SPHN</name>
<evidence type="ECO:0000256" key="2">
    <source>
        <dbReference type="ARBA" id="ARBA00016549"/>
    </source>
</evidence>
<dbReference type="Gene3D" id="3.50.30.40">
    <property type="entry name" value="Ribonuclease E inhibitor RraA/RraA-like"/>
    <property type="match status" value="1"/>
</dbReference>
<protein>
    <recommendedName>
        <fullName evidence="2">Putative 4-hydroxy-4-methyl-2-oxoglutarate aldolase</fullName>
    </recommendedName>
    <alternativeName>
        <fullName evidence="3">Regulator of ribonuclease activity homolog</fullName>
    </alternativeName>
    <alternativeName>
        <fullName evidence="4">RraA-like protein</fullName>
    </alternativeName>
</protein>
<dbReference type="Pfam" id="PF03737">
    <property type="entry name" value="RraA-like"/>
    <property type="match status" value="1"/>
</dbReference>
<dbReference type="PANTHER" id="PTHR33254">
    <property type="entry name" value="4-HYDROXY-4-METHYL-2-OXOGLUTARATE ALDOLASE 3-RELATED"/>
    <property type="match status" value="1"/>
</dbReference>
<dbReference type="SUPFAM" id="SSF89562">
    <property type="entry name" value="RraA-like"/>
    <property type="match status" value="1"/>
</dbReference>
<dbReference type="CDD" id="cd16841">
    <property type="entry name" value="RraA_family"/>
    <property type="match status" value="1"/>
</dbReference>
<dbReference type="InterPro" id="IPR005493">
    <property type="entry name" value="RraA/RraA-like"/>
</dbReference>
<comment type="caution">
    <text evidence="5">The sequence shown here is derived from an EMBL/GenBank/DDBJ whole genome shotgun (WGS) entry which is preliminary data.</text>
</comment>
<dbReference type="EMBL" id="JACHKA010000001">
    <property type="protein sequence ID" value="MBB5984772.1"/>
    <property type="molecule type" value="Genomic_DNA"/>
</dbReference>
<dbReference type="PANTHER" id="PTHR33254:SF4">
    <property type="entry name" value="4-HYDROXY-4-METHYL-2-OXOGLUTARATE ALDOLASE 3-RELATED"/>
    <property type="match status" value="1"/>
</dbReference>
<keyword evidence="6" id="KW-1185">Reference proteome</keyword>
<dbReference type="Proteomes" id="UP001138540">
    <property type="component" value="Unassembled WGS sequence"/>
</dbReference>
<evidence type="ECO:0000313" key="6">
    <source>
        <dbReference type="Proteomes" id="UP001138540"/>
    </source>
</evidence>
<proteinExistence type="predicted"/>
<organism evidence="5 6">
    <name type="scientific">Sphingobium lignivorans</name>
    <dbReference type="NCBI Taxonomy" id="2735886"/>
    <lineage>
        <taxon>Bacteria</taxon>
        <taxon>Pseudomonadati</taxon>
        <taxon>Pseudomonadota</taxon>
        <taxon>Alphaproteobacteria</taxon>
        <taxon>Sphingomonadales</taxon>
        <taxon>Sphingomonadaceae</taxon>
        <taxon>Sphingobium</taxon>
    </lineage>
</organism>